<evidence type="ECO:0000313" key="2">
    <source>
        <dbReference type="EMBL" id="RML24926.1"/>
    </source>
</evidence>
<dbReference type="AlphaFoldDB" id="A0AB74A477"/>
<reference evidence="2 3" key="1">
    <citation type="submission" date="2018-08" db="EMBL/GenBank/DDBJ databases">
        <title>Recombination of ecologically and evolutionarily significant loci maintains genetic cohesion in the Pseudomonas syringae species complex.</title>
        <authorList>
            <person name="Dillon M."/>
            <person name="Thakur S."/>
            <person name="Almeida R.N.D."/>
            <person name="Weir B.S."/>
            <person name="Guttman D.S."/>
        </authorList>
    </citation>
    <scope>NUCLEOTIDE SEQUENCE [LARGE SCALE GENOMIC DNA]</scope>
    <source>
        <strain evidence="2 3">ICMP 3946</strain>
    </source>
</reference>
<dbReference type="Proteomes" id="UP000267978">
    <property type="component" value="Unassembled WGS sequence"/>
</dbReference>
<dbReference type="Pfam" id="PF09346">
    <property type="entry name" value="SMI1_KNR4"/>
    <property type="match status" value="1"/>
</dbReference>
<accession>A0AB74A477</accession>
<dbReference type="RefSeq" id="WP_235592775.1">
    <property type="nucleotide sequence ID" value="NZ_CP013183.1"/>
</dbReference>
<dbReference type="InterPro" id="IPR037883">
    <property type="entry name" value="Knr4/Smi1-like_sf"/>
</dbReference>
<feature type="domain" description="Knr4/Smi1-like" evidence="1">
    <location>
        <begin position="12"/>
        <end position="154"/>
    </location>
</feature>
<dbReference type="Gene3D" id="3.40.1580.10">
    <property type="entry name" value="SMI1/KNR4-like"/>
    <property type="match status" value="1"/>
</dbReference>
<name>A0AB74A477_PSESX</name>
<sequence length="163" mass="18242">MMIFTLANPGSSITKSDISELEKIIEYALPHAFIDLYLSHNGGRPNREWWDSSDDYEPISISTFKKIAQTGSVDKKETQYIGGCYALMITNHVIPQNMVPFASGQGGNFFCLDKNTGWVIFYTTDSFQPELAMALNHINAQRKLASSFGEFISGLKSEDEIDI</sequence>
<evidence type="ECO:0000313" key="3">
    <source>
        <dbReference type="Proteomes" id="UP000267978"/>
    </source>
</evidence>
<gene>
    <name evidence="2" type="ORF">ALQ98_200030</name>
</gene>
<organism evidence="2 3">
    <name type="scientific">Pseudomonas syringae pv. lapsa</name>
    <dbReference type="NCBI Taxonomy" id="199201"/>
    <lineage>
        <taxon>Bacteria</taxon>
        <taxon>Pseudomonadati</taxon>
        <taxon>Pseudomonadota</taxon>
        <taxon>Gammaproteobacteria</taxon>
        <taxon>Pseudomonadales</taxon>
        <taxon>Pseudomonadaceae</taxon>
        <taxon>Pseudomonas</taxon>
        <taxon>Pseudomonas syringae</taxon>
    </lineage>
</organism>
<dbReference type="InterPro" id="IPR018958">
    <property type="entry name" value="Knr4/Smi1-like_dom"/>
</dbReference>
<dbReference type="SMART" id="SM00860">
    <property type="entry name" value="SMI1_KNR4"/>
    <property type="match status" value="1"/>
</dbReference>
<evidence type="ECO:0000259" key="1">
    <source>
        <dbReference type="SMART" id="SM00860"/>
    </source>
</evidence>
<proteinExistence type="predicted"/>
<protein>
    <recommendedName>
        <fullName evidence="1">Knr4/Smi1-like domain-containing protein</fullName>
    </recommendedName>
</protein>
<dbReference type="EMBL" id="RBNO01000075">
    <property type="protein sequence ID" value="RML24926.1"/>
    <property type="molecule type" value="Genomic_DNA"/>
</dbReference>
<dbReference type="SUPFAM" id="SSF160631">
    <property type="entry name" value="SMI1/KNR4-like"/>
    <property type="match status" value="1"/>
</dbReference>
<comment type="caution">
    <text evidence="2">The sequence shown here is derived from an EMBL/GenBank/DDBJ whole genome shotgun (WGS) entry which is preliminary data.</text>
</comment>